<reference evidence="1 2" key="1">
    <citation type="submission" date="2016-09" db="EMBL/GenBank/DDBJ databases">
        <title>The complete genome sequences of Rhizobium gallicum, symbiovars gallicum and phaseoli, symbionts associated to common bean (Phaseolus vulgaris).</title>
        <authorList>
            <person name="Bustos P."/>
            <person name="Santamaria R.I."/>
            <person name="Perez-Carrascal O.M."/>
            <person name="Juarez S."/>
            <person name="Lozano L."/>
            <person name="Martinez-Flores I."/>
            <person name="Martinez-Romero E."/>
            <person name="Cevallos M."/>
            <person name="Romero D."/>
            <person name="Davila G."/>
            <person name="Gonzalez V."/>
        </authorList>
    </citation>
    <scope>NUCLEOTIDE SEQUENCE [LARGE SCALE GENOMIC DNA]</scope>
    <source>
        <strain evidence="1 2">8C-3</strain>
    </source>
</reference>
<name>A0A1L5P281_RHIET</name>
<proteinExistence type="predicted"/>
<evidence type="ECO:0000313" key="1">
    <source>
        <dbReference type="EMBL" id="APO74237.1"/>
    </source>
</evidence>
<protein>
    <submittedName>
        <fullName evidence="1">Uncharacterized protein</fullName>
    </submittedName>
</protein>
<organism evidence="1 2">
    <name type="scientific">Rhizobium etli 8C-3</name>
    <dbReference type="NCBI Taxonomy" id="538025"/>
    <lineage>
        <taxon>Bacteria</taxon>
        <taxon>Pseudomonadati</taxon>
        <taxon>Pseudomonadota</taxon>
        <taxon>Alphaproteobacteria</taxon>
        <taxon>Hyphomicrobiales</taxon>
        <taxon>Rhizobiaceae</taxon>
        <taxon>Rhizobium/Agrobacterium group</taxon>
        <taxon>Rhizobium</taxon>
    </lineage>
</organism>
<evidence type="ECO:0000313" key="2">
    <source>
        <dbReference type="Proteomes" id="UP000185109"/>
    </source>
</evidence>
<dbReference type="Proteomes" id="UP000185109">
    <property type="component" value="Chromosome"/>
</dbReference>
<sequence>MKKSPIPCTVIDDSFGRSGCKIVLTDVSGELPAGTAKDGTPVTRTFGTSAVALVDQHFDCLIAPVDLVAAEHFARRIIDGDPYARTESGSDLLLASVFLALLYVGSEKLPSPDVPATAAEVA</sequence>
<dbReference type="RefSeq" id="WP_074060802.1">
    <property type="nucleotide sequence ID" value="NZ_CP017241.1"/>
</dbReference>
<accession>A0A1L5P281</accession>
<dbReference type="EMBL" id="CP017241">
    <property type="protein sequence ID" value="APO74237.1"/>
    <property type="molecule type" value="Genomic_DNA"/>
</dbReference>
<gene>
    <name evidence="1" type="ORF">AM571_CH01401</name>
</gene>
<dbReference type="AlphaFoldDB" id="A0A1L5P281"/>